<name>A0AAN9LQ41_CANGL</name>
<gene>
    <name evidence="5" type="ORF">VNO77_18070</name>
</gene>
<dbReference type="InterPro" id="IPR033347">
    <property type="entry name" value="Di19"/>
</dbReference>
<sequence length="283" mass="31869">MTRLAGSLKVENLNGLTHALIFLWCVVLEGFLKSMEDETLSFGLPTASRSYQSRLKSHFAKCLTFCLIIEAELFIDFDEVNGDDELRTVYPCPFCAEDYDLLELCCHIDLDHSIEAKSGICPVCAVWVGTNMVDHIAAQHGSMFKISFPIYMIEMLYLLKINISLLPFCLIFTKVFCCLYLLKDQRDEHWQSFSAGLSPVMSTSKTASNPLLKFLFGASAVDECEYVQPDSSSEVSIEEIHSDDKSLKREVLPSSSDKDQIEEAQHSEFVQGLLLTTILDPDF</sequence>
<feature type="transmembrane region" description="Helical" evidence="2">
    <location>
        <begin position="161"/>
        <end position="182"/>
    </location>
</feature>
<evidence type="ECO:0000256" key="1">
    <source>
        <dbReference type="ARBA" id="ARBA00007109"/>
    </source>
</evidence>
<comment type="caution">
    <text evidence="5">The sequence shown here is derived from an EMBL/GenBank/DDBJ whole genome shotgun (WGS) entry which is preliminary data.</text>
</comment>
<evidence type="ECO:0000256" key="2">
    <source>
        <dbReference type="SAM" id="Phobius"/>
    </source>
</evidence>
<feature type="domain" description="Di19 C-terminal" evidence="4">
    <location>
        <begin position="181"/>
        <end position="278"/>
    </location>
</feature>
<dbReference type="InterPro" id="IPR027935">
    <property type="entry name" value="Di19_C"/>
</dbReference>
<protein>
    <recommendedName>
        <fullName evidence="7">Drought induced 19 protein type zinc-binding domain-containing protein</fullName>
    </recommendedName>
</protein>
<feature type="transmembrane region" description="Helical" evidence="2">
    <location>
        <begin position="12"/>
        <end position="32"/>
    </location>
</feature>
<keyword evidence="2" id="KW-0812">Transmembrane</keyword>
<keyword evidence="2" id="KW-1133">Transmembrane helix</keyword>
<dbReference type="EMBL" id="JAYMYQ010000004">
    <property type="protein sequence ID" value="KAK7337493.1"/>
    <property type="molecule type" value="Genomic_DNA"/>
</dbReference>
<dbReference type="AlphaFoldDB" id="A0AAN9LQ41"/>
<dbReference type="InterPro" id="IPR008598">
    <property type="entry name" value="Di19_Zn-bd"/>
</dbReference>
<comment type="similarity">
    <text evidence="1">Belongs to the Di19 family.</text>
</comment>
<proteinExistence type="inferred from homology"/>
<evidence type="ECO:0000313" key="6">
    <source>
        <dbReference type="Proteomes" id="UP001367508"/>
    </source>
</evidence>
<evidence type="ECO:0008006" key="7">
    <source>
        <dbReference type="Google" id="ProtNLM"/>
    </source>
</evidence>
<dbReference type="PANTHER" id="PTHR31875:SF25">
    <property type="entry name" value="PROTEIN DEHYDRATION-INDUCED 19 HOMOLOG 2"/>
    <property type="match status" value="1"/>
</dbReference>
<dbReference type="PANTHER" id="PTHR31875">
    <property type="entry name" value="PROTEIN DEHYDRATION-INDUCED 19"/>
    <property type="match status" value="1"/>
</dbReference>
<dbReference type="Proteomes" id="UP001367508">
    <property type="component" value="Unassembled WGS sequence"/>
</dbReference>
<evidence type="ECO:0000259" key="3">
    <source>
        <dbReference type="Pfam" id="PF05605"/>
    </source>
</evidence>
<feature type="domain" description="Di19 zinc-binding" evidence="3">
    <location>
        <begin position="90"/>
        <end position="141"/>
    </location>
</feature>
<keyword evidence="6" id="KW-1185">Reference proteome</keyword>
<organism evidence="5 6">
    <name type="scientific">Canavalia gladiata</name>
    <name type="common">Sword bean</name>
    <name type="synonym">Dolichos gladiatus</name>
    <dbReference type="NCBI Taxonomy" id="3824"/>
    <lineage>
        <taxon>Eukaryota</taxon>
        <taxon>Viridiplantae</taxon>
        <taxon>Streptophyta</taxon>
        <taxon>Embryophyta</taxon>
        <taxon>Tracheophyta</taxon>
        <taxon>Spermatophyta</taxon>
        <taxon>Magnoliopsida</taxon>
        <taxon>eudicotyledons</taxon>
        <taxon>Gunneridae</taxon>
        <taxon>Pentapetalae</taxon>
        <taxon>rosids</taxon>
        <taxon>fabids</taxon>
        <taxon>Fabales</taxon>
        <taxon>Fabaceae</taxon>
        <taxon>Papilionoideae</taxon>
        <taxon>50 kb inversion clade</taxon>
        <taxon>NPAAA clade</taxon>
        <taxon>indigoferoid/millettioid clade</taxon>
        <taxon>Phaseoleae</taxon>
        <taxon>Canavalia</taxon>
    </lineage>
</organism>
<accession>A0AAN9LQ41</accession>
<evidence type="ECO:0000259" key="4">
    <source>
        <dbReference type="Pfam" id="PF14571"/>
    </source>
</evidence>
<evidence type="ECO:0000313" key="5">
    <source>
        <dbReference type="EMBL" id="KAK7337493.1"/>
    </source>
</evidence>
<dbReference type="Pfam" id="PF05605">
    <property type="entry name" value="zf-Di19"/>
    <property type="match status" value="1"/>
</dbReference>
<keyword evidence="2" id="KW-0472">Membrane</keyword>
<dbReference type="Pfam" id="PF14571">
    <property type="entry name" value="Di19_C"/>
    <property type="match status" value="1"/>
</dbReference>
<reference evidence="5 6" key="1">
    <citation type="submission" date="2024-01" db="EMBL/GenBank/DDBJ databases">
        <title>The genomes of 5 underutilized Papilionoideae crops provide insights into root nodulation and disease resistanc.</title>
        <authorList>
            <person name="Jiang F."/>
        </authorList>
    </citation>
    <scope>NUCLEOTIDE SEQUENCE [LARGE SCALE GENOMIC DNA]</scope>
    <source>
        <strain evidence="5">LVBAO_FW01</strain>
        <tissue evidence="5">Leaves</tissue>
    </source>
</reference>